<evidence type="ECO:0000313" key="9">
    <source>
        <dbReference type="Proteomes" id="UP000095038"/>
    </source>
</evidence>
<keyword evidence="5" id="KW-0496">Mitochondrion</keyword>
<protein>
    <recommendedName>
        <fullName evidence="7">Ribosomal protein</fullName>
    </recommendedName>
</protein>
<evidence type="ECO:0000256" key="1">
    <source>
        <dbReference type="ARBA" id="ARBA00004173"/>
    </source>
</evidence>
<dbReference type="InterPro" id="IPR035977">
    <property type="entry name" value="Ribosomal_bL36_sp"/>
</dbReference>
<keyword evidence="3" id="KW-0809">Transit peptide</keyword>
<dbReference type="STRING" id="1344418.A0A1D2VLW8"/>
<dbReference type="AlphaFoldDB" id="A0A1D2VLW8"/>
<dbReference type="GeneID" id="30966520"/>
<dbReference type="PANTHER" id="PTHR46909:SF1">
    <property type="entry name" value="LARGE RIBOSOMAL SUBUNIT PROTEIN BL36M"/>
    <property type="match status" value="1"/>
</dbReference>
<evidence type="ECO:0000256" key="3">
    <source>
        <dbReference type="ARBA" id="ARBA00022946"/>
    </source>
</evidence>
<dbReference type="GO" id="GO:0003735">
    <property type="term" value="F:structural constituent of ribosome"/>
    <property type="evidence" value="ECO:0007669"/>
    <property type="project" value="InterPro"/>
</dbReference>
<dbReference type="EMBL" id="KV454477">
    <property type="protein sequence ID" value="ODV62610.1"/>
    <property type="molecule type" value="Genomic_DNA"/>
</dbReference>
<dbReference type="NCBIfam" id="TIGR01022">
    <property type="entry name" value="rpmJ_bact"/>
    <property type="match status" value="1"/>
</dbReference>
<comment type="subcellular location">
    <subcellularLocation>
        <location evidence="1">Mitochondrion</location>
    </subcellularLocation>
</comment>
<organism evidence="8 9">
    <name type="scientific">Ascoidea rubescens DSM 1968</name>
    <dbReference type="NCBI Taxonomy" id="1344418"/>
    <lineage>
        <taxon>Eukaryota</taxon>
        <taxon>Fungi</taxon>
        <taxon>Dikarya</taxon>
        <taxon>Ascomycota</taxon>
        <taxon>Saccharomycotina</taxon>
        <taxon>Saccharomycetes</taxon>
        <taxon>Ascoideaceae</taxon>
        <taxon>Ascoidea</taxon>
    </lineage>
</organism>
<evidence type="ECO:0000313" key="8">
    <source>
        <dbReference type="EMBL" id="ODV62610.1"/>
    </source>
</evidence>
<gene>
    <name evidence="8" type="ORF">ASCRUDRAFT_74958</name>
</gene>
<keyword evidence="6 7" id="KW-0687">Ribonucleoprotein</keyword>
<evidence type="ECO:0000256" key="4">
    <source>
        <dbReference type="ARBA" id="ARBA00022980"/>
    </source>
</evidence>
<proteinExistence type="inferred from homology"/>
<dbReference type="OrthoDB" id="10265903at2759"/>
<dbReference type="InterPro" id="IPR000473">
    <property type="entry name" value="Ribosomal_bL36"/>
</dbReference>
<dbReference type="Pfam" id="PF00444">
    <property type="entry name" value="Ribosomal_L36"/>
    <property type="match status" value="1"/>
</dbReference>
<evidence type="ECO:0000256" key="6">
    <source>
        <dbReference type="ARBA" id="ARBA00023274"/>
    </source>
</evidence>
<reference evidence="9" key="1">
    <citation type="submission" date="2016-05" db="EMBL/GenBank/DDBJ databases">
        <title>Comparative genomics of biotechnologically important yeasts.</title>
        <authorList>
            <consortium name="DOE Joint Genome Institute"/>
            <person name="Riley R."/>
            <person name="Haridas S."/>
            <person name="Wolfe K.H."/>
            <person name="Lopes M.R."/>
            <person name="Hittinger C.T."/>
            <person name="Goker M."/>
            <person name="Salamov A."/>
            <person name="Wisecaver J."/>
            <person name="Long T.M."/>
            <person name="Aerts A.L."/>
            <person name="Barry K."/>
            <person name="Choi C."/>
            <person name="Clum A."/>
            <person name="Coughlan A.Y."/>
            <person name="Deshpande S."/>
            <person name="Douglass A.P."/>
            <person name="Hanson S.J."/>
            <person name="Klenk H.-P."/>
            <person name="Labutti K."/>
            <person name="Lapidus A."/>
            <person name="Lindquist E."/>
            <person name="Lipzen A."/>
            <person name="Meier-Kolthoff J.P."/>
            <person name="Ohm R.A."/>
            <person name="Otillar R.P."/>
            <person name="Pangilinan J."/>
            <person name="Peng Y."/>
            <person name="Rokas A."/>
            <person name="Rosa C.A."/>
            <person name="Scheuner C."/>
            <person name="Sibirny A.A."/>
            <person name="Slot J.C."/>
            <person name="Stielow J.B."/>
            <person name="Sun H."/>
            <person name="Kurtzman C.P."/>
            <person name="Blackwell M."/>
            <person name="Grigoriev I.V."/>
            <person name="Jeffries T.W."/>
        </authorList>
    </citation>
    <scope>NUCLEOTIDE SEQUENCE [LARGE SCALE GENOMIC DNA]</scope>
    <source>
        <strain evidence="9">DSM 1968</strain>
    </source>
</reference>
<evidence type="ECO:0000256" key="2">
    <source>
        <dbReference type="ARBA" id="ARBA00007645"/>
    </source>
</evidence>
<dbReference type="GO" id="GO:0005762">
    <property type="term" value="C:mitochondrial large ribosomal subunit"/>
    <property type="evidence" value="ECO:0007669"/>
    <property type="project" value="TreeGrafter"/>
</dbReference>
<dbReference type="HAMAP" id="MF_00251">
    <property type="entry name" value="Ribosomal_bL36"/>
    <property type="match status" value="1"/>
</dbReference>
<evidence type="ECO:0000256" key="7">
    <source>
        <dbReference type="RuleBase" id="RU000570"/>
    </source>
</evidence>
<dbReference type="SUPFAM" id="SSF57840">
    <property type="entry name" value="Ribosomal protein L36"/>
    <property type="match status" value="1"/>
</dbReference>
<dbReference type="GO" id="GO:0042254">
    <property type="term" value="P:ribosome biogenesis"/>
    <property type="evidence" value="ECO:0007669"/>
    <property type="project" value="EnsemblFungi"/>
</dbReference>
<dbReference type="GO" id="GO:0008270">
    <property type="term" value="F:zinc ion binding"/>
    <property type="evidence" value="ECO:0007669"/>
    <property type="project" value="EnsemblFungi"/>
</dbReference>
<name>A0A1D2VLW8_9ASCO</name>
<dbReference type="RefSeq" id="XP_020048917.1">
    <property type="nucleotide sequence ID" value="XM_020192884.1"/>
</dbReference>
<dbReference type="GO" id="GO:0006412">
    <property type="term" value="P:translation"/>
    <property type="evidence" value="ECO:0007669"/>
    <property type="project" value="InterPro"/>
</dbReference>
<sequence length="80" mass="9138">MIASLFRPTTFHNAVSYASVFQKSLLSSPISSILLQPGLTRGFKVRTSVKKLCKECYIAKRRGRVYVYCKSNKKHKQRQG</sequence>
<keyword evidence="9" id="KW-1185">Reference proteome</keyword>
<dbReference type="InterPro" id="IPR052143">
    <property type="entry name" value="Mitoribosomal_bL36m"/>
</dbReference>
<dbReference type="Proteomes" id="UP000095038">
    <property type="component" value="Unassembled WGS sequence"/>
</dbReference>
<dbReference type="PANTHER" id="PTHR46909">
    <property type="entry name" value="39S RIBOSOMAL PROTEIN L36, MITOCHONDRIAL"/>
    <property type="match status" value="1"/>
</dbReference>
<dbReference type="InParanoid" id="A0A1D2VLW8"/>
<keyword evidence="4 7" id="KW-0689">Ribosomal protein</keyword>
<accession>A0A1D2VLW8</accession>
<evidence type="ECO:0000256" key="5">
    <source>
        <dbReference type="ARBA" id="ARBA00023128"/>
    </source>
</evidence>
<comment type="similarity">
    <text evidence="2 7">Belongs to the bacterial ribosomal protein bL36 family.</text>
</comment>